<evidence type="ECO:0000313" key="3">
    <source>
        <dbReference type="EMBL" id="CAG2237403.1"/>
    </source>
</evidence>
<feature type="domain" description="RWD" evidence="2">
    <location>
        <begin position="9"/>
        <end position="111"/>
    </location>
</feature>
<name>A0A8S3U5M0_MYTED</name>
<evidence type="ECO:0000256" key="1">
    <source>
        <dbReference type="SAM" id="MobiDB-lite"/>
    </source>
</evidence>
<dbReference type="Proteomes" id="UP000683360">
    <property type="component" value="Unassembled WGS sequence"/>
</dbReference>
<accession>A0A8S3U5M0</accession>
<dbReference type="InterPro" id="IPR042770">
    <property type="entry name" value="RWDD4"/>
</dbReference>
<dbReference type="Pfam" id="PF05773">
    <property type="entry name" value="RWD"/>
    <property type="match status" value="1"/>
</dbReference>
<dbReference type="SMART" id="SM00591">
    <property type="entry name" value="RWD"/>
    <property type="match status" value="1"/>
</dbReference>
<dbReference type="EMBL" id="CAJPWZ010002388">
    <property type="protein sequence ID" value="CAG2237403.1"/>
    <property type="molecule type" value="Genomic_DNA"/>
</dbReference>
<dbReference type="InterPro" id="IPR016135">
    <property type="entry name" value="UBQ-conjugating_enzyme/RWD"/>
</dbReference>
<dbReference type="PROSITE" id="PS50908">
    <property type="entry name" value="RWD"/>
    <property type="match status" value="1"/>
</dbReference>
<comment type="caution">
    <text evidence="3">The sequence shown here is derived from an EMBL/GenBank/DDBJ whole genome shotgun (WGS) entry which is preliminary data.</text>
</comment>
<gene>
    <name evidence="3" type="ORF">MEDL_49853</name>
</gene>
<dbReference type="SUPFAM" id="SSF54495">
    <property type="entry name" value="UBC-like"/>
    <property type="match status" value="1"/>
</dbReference>
<feature type="compositionally biased region" description="Basic and acidic residues" evidence="1">
    <location>
        <begin position="125"/>
        <end position="143"/>
    </location>
</feature>
<dbReference type="InterPro" id="IPR006575">
    <property type="entry name" value="RWD_dom"/>
</dbReference>
<evidence type="ECO:0000313" key="4">
    <source>
        <dbReference type="Proteomes" id="UP000683360"/>
    </source>
</evidence>
<feature type="region of interest" description="Disordered" evidence="1">
    <location>
        <begin position="115"/>
        <end position="149"/>
    </location>
</feature>
<keyword evidence="4" id="KW-1185">Reference proteome</keyword>
<dbReference type="PANTHER" id="PTHR21275:SF1">
    <property type="entry name" value="RWD DOMAIN-CONTAINING PROTEIN 4"/>
    <property type="match status" value="1"/>
</dbReference>
<dbReference type="AlphaFoldDB" id="A0A8S3U5M0"/>
<dbReference type="Gene3D" id="3.10.110.10">
    <property type="entry name" value="Ubiquitin Conjugating Enzyme"/>
    <property type="match status" value="1"/>
</dbReference>
<reference evidence="3" key="1">
    <citation type="submission" date="2021-03" db="EMBL/GenBank/DDBJ databases">
        <authorList>
            <person name="Bekaert M."/>
        </authorList>
    </citation>
    <scope>NUCLEOTIDE SEQUENCE</scope>
</reference>
<proteinExistence type="predicted"/>
<organism evidence="3 4">
    <name type="scientific">Mytilus edulis</name>
    <name type="common">Blue mussel</name>
    <dbReference type="NCBI Taxonomy" id="6550"/>
    <lineage>
        <taxon>Eukaryota</taxon>
        <taxon>Metazoa</taxon>
        <taxon>Spiralia</taxon>
        <taxon>Lophotrochozoa</taxon>
        <taxon>Mollusca</taxon>
        <taxon>Bivalvia</taxon>
        <taxon>Autobranchia</taxon>
        <taxon>Pteriomorphia</taxon>
        <taxon>Mytilida</taxon>
        <taxon>Mytiloidea</taxon>
        <taxon>Mytilidae</taxon>
        <taxon>Mytilinae</taxon>
        <taxon>Mytilus</taxon>
    </lineage>
</organism>
<dbReference type="CDD" id="cd23817">
    <property type="entry name" value="RWD-RWDD4"/>
    <property type="match status" value="1"/>
</dbReference>
<sequence>MSNKELQEEELEVLHSIYDGDESFKQVNETTFQYKYGEEGNHRSFVMEISWTADYPENSPNIKLDAFYNKHILSNVKETIKNSVAEQVPDLIGCAMTYTLFEYVKENYDELISEQPEVPSLIQTDEDKNQPDVGKKKEKKEQLTKNQKRKMYERMNAAGEKPRGYDWVDIIKHLSQSGVQT</sequence>
<dbReference type="PANTHER" id="PTHR21275">
    <property type="entry name" value="RWD DOMAIN-CONTAINING PROTEIN 4"/>
    <property type="match status" value="1"/>
</dbReference>
<evidence type="ECO:0000259" key="2">
    <source>
        <dbReference type="PROSITE" id="PS50908"/>
    </source>
</evidence>
<protein>
    <submittedName>
        <fullName evidence="3">RWD domain-containing protein 4</fullName>
    </submittedName>
</protein>
<dbReference type="OrthoDB" id="10045773at2759"/>